<dbReference type="OrthoDB" id="9800416at2"/>
<keyword evidence="5 8" id="KW-0812">Transmembrane</keyword>
<dbReference type="NCBIfam" id="TIGR00710">
    <property type="entry name" value="efflux_Bcr_CflA"/>
    <property type="match status" value="1"/>
</dbReference>
<dbReference type="InterPro" id="IPR011701">
    <property type="entry name" value="MFS"/>
</dbReference>
<sequence length="411" mass="42662">MDSPSRTIASAQQAPIGFVEFVTLAAALMALTALGIDSMLPALPAIGTSLSVESANHRQFVITAFLIGFGTAQLLYGPLSDRYGRRPVLLVALGFYVTTSGIAAISGSFALLLVARVAMGTAAAGSRVVTVAMVRDCYAGRAMARVMSLVFIVFMAAPIFAPAVGQAILAAGGSWRTIFWGCGVIAAAVGLWFALRMPETLGTGERQPLRAARVIGDYGTMLRDRAAVGYTIATGLLSGALFGFIGSIQQVMSDVFHRPELLTPVFAGVAGTMAIGSFLNSRIVMRLGTRVISHTALTLLTLVAAIHLAVTLLGLETLWSFAVLQALMMACFGLATSNFSAMAMEKMGAIAGTASSLQGFVTTLVGALIGAAIGQAFDGSTVPLYSGFLLMGGLSVAVVAITERGRMFRPS</sequence>
<name>A0A2U0S9K4_9SPHN</name>
<feature type="transmembrane region" description="Helical" evidence="8">
    <location>
        <begin position="88"/>
        <end position="107"/>
    </location>
</feature>
<dbReference type="PANTHER" id="PTHR23502">
    <property type="entry name" value="MAJOR FACILITATOR SUPERFAMILY"/>
    <property type="match status" value="1"/>
</dbReference>
<dbReference type="InterPro" id="IPR004812">
    <property type="entry name" value="Efflux_drug-R_Bcr/CmlA"/>
</dbReference>
<dbReference type="CDD" id="cd17320">
    <property type="entry name" value="MFS_MdfA_MDR_like"/>
    <property type="match status" value="1"/>
</dbReference>
<feature type="transmembrane region" description="Helical" evidence="8">
    <location>
        <begin position="227"/>
        <end position="249"/>
    </location>
</feature>
<comment type="caution">
    <text evidence="10">The sequence shown here is derived from an EMBL/GenBank/DDBJ whole genome shotgun (WGS) entry which is preliminary data.</text>
</comment>
<dbReference type="GO" id="GO:1990961">
    <property type="term" value="P:xenobiotic detoxification by transmembrane export across the plasma membrane"/>
    <property type="evidence" value="ECO:0007669"/>
    <property type="project" value="InterPro"/>
</dbReference>
<reference evidence="10 11" key="1">
    <citation type="submission" date="2018-05" db="EMBL/GenBank/DDBJ databases">
        <title>Description of Sphingomonas pokkalii sp nov, isolated from the rhizosphere of saline tolerant pokkali rice and its draft genome analysis.</title>
        <authorList>
            <person name="Menon R."/>
            <person name="Kumari S."/>
            <person name="Rameshkumar N."/>
        </authorList>
    </citation>
    <scope>NUCLEOTIDE SEQUENCE [LARGE SCALE GENOMIC DNA]</scope>
    <source>
        <strain evidence="10 11">L3B27</strain>
    </source>
</reference>
<evidence type="ECO:0000256" key="2">
    <source>
        <dbReference type="ARBA" id="ARBA00006236"/>
    </source>
</evidence>
<keyword evidence="8" id="KW-0997">Cell inner membrane</keyword>
<dbReference type="RefSeq" id="WP_116467407.1">
    <property type="nucleotide sequence ID" value="NZ_QENQ01000001.1"/>
</dbReference>
<feature type="transmembrane region" description="Helical" evidence="8">
    <location>
        <begin position="60"/>
        <end position="76"/>
    </location>
</feature>
<feature type="transmembrane region" description="Helical" evidence="8">
    <location>
        <begin position="21"/>
        <end position="40"/>
    </location>
</feature>
<feature type="domain" description="Major facilitator superfamily (MFS) profile" evidence="9">
    <location>
        <begin position="21"/>
        <end position="404"/>
    </location>
</feature>
<evidence type="ECO:0000313" key="11">
    <source>
        <dbReference type="Proteomes" id="UP000245890"/>
    </source>
</evidence>
<evidence type="ECO:0000256" key="8">
    <source>
        <dbReference type="RuleBase" id="RU365088"/>
    </source>
</evidence>
<feature type="transmembrane region" description="Helical" evidence="8">
    <location>
        <begin position="146"/>
        <end position="171"/>
    </location>
</feature>
<evidence type="ECO:0000256" key="7">
    <source>
        <dbReference type="ARBA" id="ARBA00023136"/>
    </source>
</evidence>
<keyword evidence="6 8" id="KW-1133">Transmembrane helix</keyword>
<feature type="transmembrane region" description="Helical" evidence="8">
    <location>
        <begin position="113"/>
        <end position="134"/>
    </location>
</feature>
<keyword evidence="4" id="KW-1003">Cell membrane</keyword>
<dbReference type="PROSITE" id="PS50850">
    <property type="entry name" value="MFS"/>
    <property type="match status" value="1"/>
</dbReference>
<feature type="transmembrane region" description="Helical" evidence="8">
    <location>
        <begin position="383"/>
        <end position="402"/>
    </location>
</feature>
<evidence type="ECO:0000256" key="4">
    <source>
        <dbReference type="ARBA" id="ARBA00022475"/>
    </source>
</evidence>
<dbReference type="SUPFAM" id="SSF103473">
    <property type="entry name" value="MFS general substrate transporter"/>
    <property type="match status" value="1"/>
</dbReference>
<evidence type="ECO:0000256" key="5">
    <source>
        <dbReference type="ARBA" id="ARBA00022692"/>
    </source>
</evidence>
<dbReference type="Gene3D" id="1.20.1720.10">
    <property type="entry name" value="Multidrug resistance protein D"/>
    <property type="match status" value="1"/>
</dbReference>
<keyword evidence="3 8" id="KW-0813">Transport</keyword>
<proteinExistence type="inferred from homology"/>
<feature type="transmembrane region" description="Helical" evidence="8">
    <location>
        <begin position="177"/>
        <end position="195"/>
    </location>
</feature>
<dbReference type="GO" id="GO:0005886">
    <property type="term" value="C:plasma membrane"/>
    <property type="evidence" value="ECO:0007669"/>
    <property type="project" value="UniProtKB-SubCell"/>
</dbReference>
<keyword evidence="11" id="KW-1185">Reference proteome</keyword>
<dbReference type="GO" id="GO:0042910">
    <property type="term" value="F:xenobiotic transmembrane transporter activity"/>
    <property type="evidence" value="ECO:0007669"/>
    <property type="project" value="InterPro"/>
</dbReference>
<protein>
    <recommendedName>
        <fullName evidence="8">Bcr/CflA family efflux transporter</fullName>
    </recommendedName>
</protein>
<dbReference type="InterPro" id="IPR020846">
    <property type="entry name" value="MFS_dom"/>
</dbReference>
<dbReference type="InterPro" id="IPR036259">
    <property type="entry name" value="MFS_trans_sf"/>
</dbReference>
<dbReference type="EMBL" id="QENQ01000001">
    <property type="protein sequence ID" value="PVX27951.1"/>
    <property type="molecule type" value="Genomic_DNA"/>
</dbReference>
<dbReference type="PANTHER" id="PTHR23502:SF132">
    <property type="entry name" value="POLYAMINE TRANSPORTER 2-RELATED"/>
    <property type="match status" value="1"/>
</dbReference>
<comment type="subcellular location">
    <subcellularLocation>
        <location evidence="8">Cell inner membrane</location>
        <topology evidence="8">Multi-pass membrane protein</topology>
    </subcellularLocation>
    <subcellularLocation>
        <location evidence="1">Cell membrane</location>
        <topology evidence="1">Multi-pass membrane protein</topology>
    </subcellularLocation>
</comment>
<dbReference type="Pfam" id="PF07690">
    <property type="entry name" value="MFS_1"/>
    <property type="match status" value="1"/>
</dbReference>
<evidence type="ECO:0000259" key="9">
    <source>
        <dbReference type="PROSITE" id="PS50850"/>
    </source>
</evidence>
<feature type="transmembrane region" description="Helical" evidence="8">
    <location>
        <begin position="261"/>
        <end position="279"/>
    </location>
</feature>
<feature type="transmembrane region" description="Helical" evidence="8">
    <location>
        <begin position="357"/>
        <end position="377"/>
    </location>
</feature>
<gene>
    <name evidence="10" type="ORF">DD559_00130</name>
</gene>
<organism evidence="10 11">
    <name type="scientific">Sphingomonas pokkalii</name>
    <dbReference type="NCBI Taxonomy" id="2175090"/>
    <lineage>
        <taxon>Bacteria</taxon>
        <taxon>Pseudomonadati</taxon>
        <taxon>Pseudomonadota</taxon>
        <taxon>Alphaproteobacteria</taxon>
        <taxon>Sphingomonadales</taxon>
        <taxon>Sphingomonadaceae</taxon>
        <taxon>Sphingomonas</taxon>
    </lineage>
</organism>
<dbReference type="Proteomes" id="UP000245890">
    <property type="component" value="Unassembled WGS sequence"/>
</dbReference>
<comment type="similarity">
    <text evidence="2 8">Belongs to the major facilitator superfamily. Bcr/CmlA family.</text>
</comment>
<evidence type="ECO:0000256" key="1">
    <source>
        <dbReference type="ARBA" id="ARBA00004651"/>
    </source>
</evidence>
<evidence type="ECO:0000313" key="10">
    <source>
        <dbReference type="EMBL" id="PVX27951.1"/>
    </source>
</evidence>
<dbReference type="AlphaFoldDB" id="A0A2U0S9K4"/>
<accession>A0A2U0S9K4</accession>
<feature type="transmembrane region" description="Helical" evidence="8">
    <location>
        <begin position="291"/>
        <end position="312"/>
    </location>
</feature>
<keyword evidence="7 8" id="KW-0472">Membrane</keyword>
<evidence type="ECO:0000256" key="6">
    <source>
        <dbReference type="ARBA" id="ARBA00022989"/>
    </source>
</evidence>
<feature type="transmembrane region" description="Helical" evidence="8">
    <location>
        <begin position="318"/>
        <end position="336"/>
    </location>
</feature>
<evidence type="ECO:0000256" key="3">
    <source>
        <dbReference type="ARBA" id="ARBA00022448"/>
    </source>
</evidence>